<dbReference type="RefSeq" id="XP_005769563.1">
    <property type="nucleotide sequence ID" value="XM_005769506.1"/>
</dbReference>
<dbReference type="KEGG" id="ehx:EMIHUDRAFT_244382"/>
<evidence type="ECO:0000313" key="6">
    <source>
        <dbReference type="EnsemblProtists" id="EOD17134"/>
    </source>
</evidence>
<feature type="compositionally biased region" description="Low complexity" evidence="5">
    <location>
        <begin position="152"/>
        <end position="165"/>
    </location>
</feature>
<evidence type="ECO:0000313" key="7">
    <source>
        <dbReference type="Proteomes" id="UP000013827"/>
    </source>
</evidence>
<feature type="repeat" description="ANK" evidence="3">
    <location>
        <begin position="468"/>
        <end position="500"/>
    </location>
</feature>
<dbReference type="InterPro" id="IPR011990">
    <property type="entry name" value="TPR-like_helical_dom_sf"/>
</dbReference>
<dbReference type="AlphaFoldDB" id="A0A0D3J0U9"/>
<dbReference type="Proteomes" id="UP000013827">
    <property type="component" value="Unassembled WGS sequence"/>
</dbReference>
<dbReference type="Gene3D" id="1.25.40.10">
    <property type="entry name" value="Tetratricopeptide repeat domain"/>
    <property type="match status" value="1"/>
</dbReference>
<dbReference type="GO" id="GO:0085020">
    <property type="term" value="P:protein K6-linked ubiquitination"/>
    <property type="evidence" value="ECO:0007669"/>
    <property type="project" value="TreeGrafter"/>
</dbReference>
<organism evidence="6 7">
    <name type="scientific">Emiliania huxleyi (strain CCMP1516)</name>
    <dbReference type="NCBI Taxonomy" id="280463"/>
    <lineage>
        <taxon>Eukaryota</taxon>
        <taxon>Haptista</taxon>
        <taxon>Haptophyta</taxon>
        <taxon>Prymnesiophyceae</taxon>
        <taxon>Isochrysidales</taxon>
        <taxon>Noelaerhabdaceae</taxon>
        <taxon>Emiliania</taxon>
    </lineage>
</organism>
<dbReference type="SUPFAM" id="SSF48452">
    <property type="entry name" value="TPR-like"/>
    <property type="match status" value="1"/>
</dbReference>
<keyword evidence="2 3" id="KW-0040">ANK repeat</keyword>
<dbReference type="GO" id="GO:0004842">
    <property type="term" value="F:ubiquitin-protein transferase activity"/>
    <property type="evidence" value="ECO:0007669"/>
    <property type="project" value="TreeGrafter"/>
</dbReference>
<feature type="repeat" description="ANK" evidence="3">
    <location>
        <begin position="501"/>
        <end position="533"/>
    </location>
</feature>
<feature type="coiled-coil region" evidence="4">
    <location>
        <begin position="67"/>
        <end position="135"/>
    </location>
</feature>
<dbReference type="STRING" id="2903.R1E8A8"/>
<feature type="region of interest" description="Disordered" evidence="5">
    <location>
        <begin position="139"/>
        <end position="172"/>
    </location>
</feature>
<dbReference type="HOGENOM" id="CLU_452316_0_0_1"/>
<dbReference type="PANTHER" id="PTHR24171">
    <property type="entry name" value="ANKYRIN REPEAT DOMAIN-CONTAINING PROTEIN 39-RELATED"/>
    <property type="match status" value="1"/>
</dbReference>
<dbReference type="eggNOG" id="KOG4177">
    <property type="taxonomic scope" value="Eukaryota"/>
</dbReference>
<dbReference type="PROSITE" id="PS50297">
    <property type="entry name" value="ANK_REP_REGION"/>
    <property type="match status" value="2"/>
</dbReference>
<proteinExistence type="predicted"/>
<reference evidence="6" key="2">
    <citation type="submission" date="2024-10" db="UniProtKB">
        <authorList>
            <consortium name="EnsemblProtists"/>
        </authorList>
    </citation>
    <scope>IDENTIFICATION</scope>
</reference>
<feature type="region of interest" description="Disordered" evidence="5">
    <location>
        <begin position="36"/>
        <end position="55"/>
    </location>
</feature>
<accession>A0A0D3J0U9</accession>
<dbReference type="EnsemblProtists" id="EOD17134">
    <property type="protein sequence ID" value="EOD17134"/>
    <property type="gene ID" value="EMIHUDRAFT_244382"/>
</dbReference>
<name>A0A0D3J0U9_EMIH1</name>
<dbReference type="PROSITE" id="PS50088">
    <property type="entry name" value="ANK_REPEAT"/>
    <property type="match status" value="2"/>
</dbReference>
<dbReference type="InterPro" id="IPR002110">
    <property type="entry name" value="Ankyrin_rpt"/>
</dbReference>
<evidence type="ECO:0000256" key="1">
    <source>
        <dbReference type="ARBA" id="ARBA00022737"/>
    </source>
</evidence>
<dbReference type="Pfam" id="PF12796">
    <property type="entry name" value="Ank_2"/>
    <property type="match status" value="1"/>
</dbReference>
<protein>
    <submittedName>
        <fullName evidence="6">Uncharacterized protein</fullName>
    </submittedName>
</protein>
<evidence type="ECO:0000256" key="4">
    <source>
        <dbReference type="SAM" id="Coils"/>
    </source>
</evidence>
<dbReference type="PaxDb" id="2903-EOD17134"/>
<keyword evidence="4" id="KW-0175">Coiled coil</keyword>
<evidence type="ECO:0000256" key="2">
    <source>
        <dbReference type="ARBA" id="ARBA00023043"/>
    </source>
</evidence>
<evidence type="ECO:0000256" key="3">
    <source>
        <dbReference type="PROSITE-ProRule" id="PRU00023"/>
    </source>
</evidence>
<dbReference type="SUPFAM" id="SSF48403">
    <property type="entry name" value="Ankyrin repeat"/>
    <property type="match status" value="1"/>
</dbReference>
<keyword evidence="7" id="KW-1185">Reference proteome</keyword>
<keyword evidence="1" id="KW-0677">Repeat</keyword>
<reference evidence="7" key="1">
    <citation type="journal article" date="2013" name="Nature">
        <title>Pan genome of the phytoplankton Emiliania underpins its global distribution.</title>
        <authorList>
            <person name="Read B.A."/>
            <person name="Kegel J."/>
            <person name="Klute M.J."/>
            <person name="Kuo A."/>
            <person name="Lefebvre S.C."/>
            <person name="Maumus F."/>
            <person name="Mayer C."/>
            <person name="Miller J."/>
            <person name="Monier A."/>
            <person name="Salamov A."/>
            <person name="Young J."/>
            <person name="Aguilar M."/>
            <person name="Claverie J.M."/>
            <person name="Frickenhaus S."/>
            <person name="Gonzalez K."/>
            <person name="Herman E.K."/>
            <person name="Lin Y.C."/>
            <person name="Napier J."/>
            <person name="Ogata H."/>
            <person name="Sarno A.F."/>
            <person name="Shmutz J."/>
            <person name="Schroeder D."/>
            <person name="de Vargas C."/>
            <person name="Verret F."/>
            <person name="von Dassow P."/>
            <person name="Valentin K."/>
            <person name="Van de Peer Y."/>
            <person name="Wheeler G."/>
            <person name="Dacks J.B."/>
            <person name="Delwiche C.F."/>
            <person name="Dyhrman S.T."/>
            <person name="Glockner G."/>
            <person name="John U."/>
            <person name="Richards T."/>
            <person name="Worden A.Z."/>
            <person name="Zhang X."/>
            <person name="Grigoriev I.V."/>
            <person name="Allen A.E."/>
            <person name="Bidle K."/>
            <person name="Borodovsky M."/>
            <person name="Bowler C."/>
            <person name="Brownlee C."/>
            <person name="Cock J.M."/>
            <person name="Elias M."/>
            <person name="Gladyshev V.N."/>
            <person name="Groth M."/>
            <person name="Guda C."/>
            <person name="Hadaegh A."/>
            <person name="Iglesias-Rodriguez M.D."/>
            <person name="Jenkins J."/>
            <person name="Jones B.M."/>
            <person name="Lawson T."/>
            <person name="Leese F."/>
            <person name="Lindquist E."/>
            <person name="Lobanov A."/>
            <person name="Lomsadze A."/>
            <person name="Malik S.B."/>
            <person name="Marsh M.E."/>
            <person name="Mackinder L."/>
            <person name="Mock T."/>
            <person name="Mueller-Roeber B."/>
            <person name="Pagarete A."/>
            <person name="Parker M."/>
            <person name="Probert I."/>
            <person name="Quesneville H."/>
            <person name="Raines C."/>
            <person name="Rensing S.A."/>
            <person name="Riano-Pachon D.M."/>
            <person name="Richier S."/>
            <person name="Rokitta S."/>
            <person name="Shiraiwa Y."/>
            <person name="Soanes D.M."/>
            <person name="van der Giezen M."/>
            <person name="Wahlund T.M."/>
            <person name="Williams B."/>
            <person name="Wilson W."/>
            <person name="Wolfe G."/>
            <person name="Wurch L.L."/>
        </authorList>
    </citation>
    <scope>NUCLEOTIDE SEQUENCE</scope>
</reference>
<dbReference type="Gene3D" id="1.25.40.20">
    <property type="entry name" value="Ankyrin repeat-containing domain"/>
    <property type="match status" value="2"/>
</dbReference>
<dbReference type="PANTHER" id="PTHR24171:SF8">
    <property type="entry name" value="BRCA1-ASSOCIATED RING DOMAIN PROTEIN 1"/>
    <property type="match status" value="1"/>
</dbReference>
<dbReference type="SMART" id="SM00248">
    <property type="entry name" value="ANK"/>
    <property type="match status" value="3"/>
</dbReference>
<evidence type="ECO:0000256" key="5">
    <source>
        <dbReference type="SAM" id="MobiDB-lite"/>
    </source>
</evidence>
<dbReference type="InterPro" id="IPR036770">
    <property type="entry name" value="Ankyrin_rpt-contain_sf"/>
</dbReference>
<dbReference type="GeneID" id="17263292"/>
<sequence length="604" mass="65330">MWRGAQNAHDQRRLMDEGMTAAESANALDAARAEGRRVGSAAEERQRAADRAAKERRTRAAKICSNLAECRLKLEQWEAAAAAASDALALVPTHAKSLVRRAKAAVRLGEVEAAANDLRQEAKRKEAARNNAFAAGFAGALGGGGPPPPDVPNAAAPRFPRAPDQARGETMGGQMHDMGLQATAWAHGLGVAQQHEWLLDCYRMRVDDDMCWGGGQLRGLYGKQAGEDSSITTDFMVFCKLAVRHDVVPVGWDWPAFLRVAETLLPYAFEKADAKEKWGRENVFAVLTGGRSLRATAEVVYANSCQEQGPSAAMRAMTRRCRHPGPEWHDVGGRHAWQALARALGEDPAWWTSAAADDVGEEDEEDDYAEIVASRSAPWRAAAQAKEADDSQPLQPQDRVMVSGLVGRPELNEALATVLLPVDPVSGRCCVRVRRPEVGFCALDDVKLKPQNLSKMPLPTVAPADATDGFHPLHIAAIEGRAERAEFYLSQGTDPDLLDADGWTPLMRACLWAQAEVVQLLLAHGATPDVPATTTGSTALMFACMHGPLRPPPTMPYNAFRHKLTVESLLAHGAQPAIGNAKGESARMWARQSGAEEIHQMLSD</sequence>